<gene>
    <name evidence="3" type="ORF">GCM10009030_19420</name>
</gene>
<dbReference type="RefSeq" id="WP_188996922.1">
    <property type="nucleotide sequence ID" value="NZ_BMOU01000003.1"/>
</dbReference>
<dbReference type="AlphaFoldDB" id="A0A830GLV4"/>
<dbReference type="Pfam" id="PF00857">
    <property type="entry name" value="Isochorismatase"/>
    <property type="match status" value="2"/>
</dbReference>
<protein>
    <submittedName>
        <fullName evidence="3">Hypothetical isochorismatase hydrolase</fullName>
    </submittedName>
</protein>
<feature type="domain" description="Isochorismatase-like" evidence="2">
    <location>
        <begin position="12"/>
        <end position="102"/>
    </location>
</feature>
<comment type="caution">
    <text evidence="3">The sequence shown here is derived from an EMBL/GenBank/DDBJ whole genome shotgun (WGS) entry which is preliminary data.</text>
</comment>
<name>A0A830GLV4_9EURY</name>
<keyword evidence="1 3" id="KW-0378">Hydrolase</keyword>
<feature type="domain" description="Isochorismatase-like" evidence="2">
    <location>
        <begin position="118"/>
        <end position="189"/>
    </location>
</feature>
<accession>A0A830GLV4</accession>
<dbReference type="CDD" id="cd00431">
    <property type="entry name" value="cysteine_hydrolases"/>
    <property type="match status" value="1"/>
</dbReference>
<dbReference type="Gene3D" id="3.40.50.850">
    <property type="entry name" value="Isochorismatase-like"/>
    <property type="match status" value="1"/>
</dbReference>
<dbReference type="GO" id="GO:0016787">
    <property type="term" value="F:hydrolase activity"/>
    <property type="evidence" value="ECO:0007669"/>
    <property type="project" value="UniProtKB-KW"/>
</dbReference>
<evidence type="ECO:0000313" key="3">
    <source>
        <dbReference type="EMBL" id="GGN93717.1"/>
    </source>
</evidence>
<dbReference type="PANTHER" id="PTHR43540">
    <property type="entry name" value="PEROXYUREIDOACRYLATE/UREIDOACRYLATE AMIDOHYDROLASE-RELATED"/>
    <property type="match status" value="1"/>
</dbReference>
<dbReference type="InterPro" id="IPR050272">
    <property type="entry name" value="Isochorismatase-like_hydrls"/>
</dbReference>
<sequence>MNEYIRPHRDSAALLTIDTQNDFTLAGAPAEIEGTGEAVPQMQRLVELFRTRQAPLVHVVRLYEADGSNVDRCRRADIEAGAAIVRPGTDGAELVAELKPSTDMRLDADRLLNGGFQEIGPNEHVMYKPRWSAFHRTDLTDFLDTRSVDTIVVCGCNFPNCPRTTIYEASERDYRIVFVPDATSGVYERGVRELEDIGVAIKETEDVVDWMTE</sequence>
<evidence type="ECO:0000313" key="4">
    <source>
        <dbReference type="Proteomes" id="UP000605784"/>
    </source>
</evidence>
<evidence type="ECO:0000256" key="1">
    <source>
        <dbReference type="ARBA" id="ARBA00022801"/>
    </source>
</evidence>
<evidence type="ECO:0000259" key="2">
    <source>
        <dbReference type="Pfam" id="PF00857"/>
    </source>
</evidence>
<dbReference type="InterPro" id="IPR036380">
    <property type="entry name" value="Isochorismatase-like_sf"/>
</dbReference>
<dbReference type="Proteomes" id="UP000605784">
    <property type="component" value="Unassembled WGS sequence"/>
</dbReference>
<reference evidence="3" key="1">
    <citation type="journal article" date="2014" name="Int. J. Syst. Evol. Microbiol.">
        <title>Complete genome sequence of Corynebacterium casei LMG S-19264T (=DSM 44701T), isolated from a smear-ripened cheese.</title>
        <authorList>
            <consortium name="US DOE Joint Genome Institute (JGI-PGF)"/>
            <person name="Walter F."/>
            <person name="Albersmeier A."/>
            <person name="Kalinowski J."/>
            <person name="Ruckert C."/>
        </authorList>
    </citation>
    <scope>NUCLEOTIDE SEQUENCE</scope>
    <source>
        <strain evidence="3">JCM 17820</strain>
    </source>
</reference>
<keyword evidence="4" id="KW-1185">Reference proteome</keyword>
<proteinExistence type="predicted"/>
<dbReference type="SUPFAM" id="SSF52499">
    <property type="entry name" value="Isochorismatase-like hydrolases"/>
    <property type="match status" value="1"/>
</dbReference>
<organism evidence="3 4">
    <name type="scientific">Haloarcula pellucida</name>
    <dbReference type="NCBI Taxonomy" id="1427151"/>
    <lineage>
        <taxon>Archaea</taxon>
        <taxon>Methanobacteriati</taxon>
        <taxon>Methanobacteriota</taxon>
        <taxon>Stenosarchaea group</taxon>
        <taxon>Halobacteria</taxon>
        <taxon>Halobacteriales</taxon>
        <taxon>Haloarculaceae</taxon>
        <taxon>Haloarcula</taxon>
    </lineage>
</organism>
<dbReference type="InterPro" id="IPR000868">
    <property type="entry name" value="Isochorismatase-like_dom"/>
</dbReference>
<reference evidence="3" key="2">
    <citation type="submission" date="2020-09" db="EMBL/GenBank/DDBJ databases">
        <authorList>
            <person name="Sun Q."/>
            <person name="Ohkuma M."/>
        </authorList>
    </citation>
    <scope>NUCLEOTIDE SEQUENCE</scope>
    <source>
        <strain evidence="3">JCM 17820</strain>
    </source>
</reference>
<dbReference type="PANTHER" id="PTHR43540:SF6">
    <property type="entry name" value="ISOCHORISMATASE-LIKE DOMAIN-CONTAINING PROTEIN"/>
    <property type="match status" value="1"/>
</dbReference>
<dbReference type="EMBL" id="BMOU01000003">
    <property type="protein sequence ID" value="GGN93717.1"/>
    <property type="molecule type" value="Genomic_DNA"/>
</dbReference>